<dbReference type="Proteomes" id="UP000815325">
    <property type="component" value="Unassembled WGS sequence"/>
</dbReference>
<proteinExistence type="predicted"/>
<evidence type="ECO:0000313" key="1">
    <source>
        <dbReference type="EMBL" id="KAF5829803.1"/>
    </source>
</evidence>
<sequence>MEGVSVIDASGTATATVKLTNERLAKYIDGLDKDTKESRLQTALRGEWTLGDKLTVGKVEVDGNTVAIDLFIDINSATNDIAAEIEVMEYIKSLKGDSQAVTDLVGMEINGLADYKVSKDDIDSINDGAAVRMGLGAVVCIVLSMFMLT</sequence>
<organism evidence="1 2">
    <name type="scientific">Dunaliella salina</name>
    <name type="common">Green alga</name>
    <name type="synonym">Protococcus salinus</name>
    <dbReference type="NCBI Taxonomy" id="3046"/>
    <lineage>
        <taxon>Eukaryota</taxon>
        <taxon>Viridiplantae</taxon>
        <taxon>Chlorophyta</taxon>
        <taxon>core chlorophytes</taxon>
        <taxon>Chlorophyceae</taxon>
        <taxon>CS clade</taxon>
        <taxon>Chlamydomonadales</taxon>
        <taxon>Dunaliellaceae</taxon>
        <taxon>Dunaliella</taxon>
    </lineage>
</organism>
<evidence type="ECO:0000313" key="2">
    <source>
        <dbReference type="Proteomes" id="UP000815325"/>
    </source>
</evidence>
<evidence type="ECO:0008006" key="3">
    <source>
        <dbReference type="Google" id="ProtNLM"/>
    </source>
</evidence>
<gene>
    <name evidence="1" type="ORF">DUNSADRAFT_15467</name>
</gene>
<accession>A0ABQ7G5B7</accession>
<dbReference type="EMBL" id="MU070112">
    <property type="protein sequence ID" value="KAF5829803.1"/>
    <property type="molecule type" value="Genomic_DNA"/>
</dbReference>
<reference evidence="1" key="1">
    <citation type="submission" date="2017-08" db="EMBL/GenBank/DDBJ databases">
        <authorList>
            <person name="Polle J.E."/>
            <person name="Barry K."/>
            <person name="Cushman J."/>
            <person name="Schmutz J."/>
            <person name="Tran D."/>
            <person name="Hathwaick L.T."/>
            <person name="Yim W.C."/>
            <person name="Jenkins J."/>
            <person name="Mckie-Krisberg Z.M."/>
            <person name="Prochnik S."/>
            <person name="Lindquist E."/>
            <person name="Dockter R.B."/>
            <person name="Adam C."/>
            <person name="Molina H."/>
            <person name="Bunkerborg J."/>
            <person name="Jin E."/>
            <person name="Buchheim M."/>
            <person name="Magnuson J."/>
        </authorList>
    </citation>
    <scope>NUCLEOTIDE SEQUENCE</scope>
    <source>
        <strain evidence="1">CCAP 19/18</strain>
    </source>
</reference>
<name>A0ABQ7G5B7_DUNSA</name>
<keyword evidence="2" id="KW-1185">Reference proteome</keyword>
<comment type="caution">
    <text evidence="1">The sequence shown here is derived from an EMBL/GenBank/DDBJ whole genome shotgun (WGS) entry which is preliminary data.</text>
</comment>
<protein>
    <recommendedName>
        <fullName evidence="3">Encoded protein</fullName>
    </recommendedName>
</protein>